<feature type="region of interest" description="Disordered" evidence="1">
    <location>
        <begin position="1"/>
        <end position="22"/>
    </location>
</feature>
<dbReference type="SUPFAM" id="SSF46785">
    <property type="entry name" value="Winged helix' DNA-binding domain"/>
    <property type="match status" value="1"/>
</dbReference>
<evidence type="ECO:0000313" key="3">
    <source>
        <dbReference type="Proteomes" id="UP000014417"/>
    </source>
</evidence>
<feature type="compositionally biased region" description="Low complexity" evidence="1">
    <location>
        <begin position="1"/>
        <end position="14"/>
    </location>
</feature>
<dbReference type="Gene3D" id="1.10.10.10">
    <property type="entry name" value="Winged helix-like DNA-binding domain superfamily/Winged helix DNA-binding domain"/>
    <property type="match status" value="1"/>
</dbReference>
<dbReference type="InterPro" id="IPR036388">
    <property type="entry name" value="WH-like_DNA-bd_sf"/>
</dbReference>
<proteinExistence type="predicted"/>
<evidence type="ECO:0008006" key="4">
    <source>
        <dbReference type="Google" id="ProtNLM"/>
    </source>
</evidence>
<dbReference type="InterPro" id="IPR036390">
    <property type="entry name" value="WH_DNA-bd_sf"/>
</dbReference>
<dbReference type="OrthoDB" id="4926055at2"/>
<accession>S2WIX2</accession>
<dbReference type="InterPro" id="IPR027417">
    <property type="entry name" value="P-loop_NTPase"/>
</dbReference>
<dbReference type="PATRIC" id="fig|883161.3.peg.1291"/>
<evidence type="ECO:0000256" key="1">
    <source>
        <dbReference type="SAM" id="MobiDB-lite"/>
    </source>
</evidence>
<name>S2WIX2_9ACTN</name>
<dbReference type="Gene3D" id="3.40.50.300">
    <property type="entry name" value="P-loop containing nucleotide triphosphate hydrolases"/>
    <property type="match status" value="1"/>
</dbReference>
<dbReference type="Pfam" id="PF13481">
    <property type="entry name" value="AAA_25"/>
    <property type="match status" value="1"/>
</dbReference>
<dbReference type="RefSeq" id="WP_016456124.1">
    <property type="nucleotide sequence ID" value="NZ_KE150269.1"/>
</dbReference>
<dbReference type="Proteomes" id="UP000014417">
    <property type="component" value="Unassembled WGS sequence"/>
</dbReference>
<gene>
    <name evidence="2" type="ORF">HMPREF9306_01296</name>
</gene>
<dbReference type="SUPFAM" id="SSF52540">
    <property type="entry name" value="P-loop containing nucleoside triphosphate hydrolases"/>
    <property type="match status" value="1"/>
</dbReference>
<dbReference type="Pfam" id="PF12840">
    <property type="entry name" value="HTH_20"/>
    <property type="match status" value="1"/>
</dbReference>
<feature type="region of interest" description="Disordered" evidence="1">
    <location>
        <begin position="364"/>
        <end position="385"/>
    </location>
</feature>
<dbReference type="HOGENOM" id="CLU_717391_0_0_11"/>
<sequence length="385" mass="42785">MENISPNSPNSPSPNERETSENIFTPRIYSWQEVPTPKPMRWIAKGSLPRGQLSCLVGDEGIGKSTFWLWLASLITTGESCEEYGIRKKKPLTVVAAPTEEDWADILKPRLEVAGVDKNYFKFFGIGSDGEAPPTFPAHIGQLEDGLNKLQDEGHEIGLVVVDPWQATLPLGGQIKDTAFARHVIIPWKRIAQTFNTAVLLVNHANRNNSASARDNHGGTIVLRQTARASLYAIRDDEDGTLLIGPDKSNNGPMIPASRFAIEPARWHEPTADDDGMRPRLKLLNQEDRTINEILEDKAEENKQANRLSRFGQTKQNVLDYVNKHEETTPKDVAEALGIDNKTASKHLNELARSSLIDQLERGMFSPLPLSQDESEIGENGENNN</sequence>
<evidence type="ECO:0000313" key="2">
    <source>
        <dbReference type="EMBL" id="EPD32597.1"/>
    </source>
</evidence>
<dbReference type="EMBL" id="AGZR01000008">
    <property type="protein sequence ID" value="EPD32597.1"/>
    <property type="molecule type" value="Genomic_DNA"/>
</dbReference>
<protein>
    <recommendedName>
        <fullName evidence="4">AAA+ ATPase domain-containing protein</fullName>
    </recommendedName>
</protein>
<dbReference type="AlphaFoldDB" id="S2WIX2"/>
<keyword evidence="3" id="KW-1185">Reference proteome</keyword>
<reference evidence="2 3" key="1">
    <citation type="submission" date="2013-04" db="EMBL/GenBank/DDBJ databases">
        <title>The Genome Sequence of Propionimicrobium lymphophilum ACS-093-V-SCH5.</title>
        <authorList>
            <consortium name="The Broad Institute Genomics Platform"/>
            <person name="Earl A."/>
            <person name="Ward D."/>
            <person name="Feldgarden M."/>
            <person name="Gevers D."/>
            <person name="Saerens B."/>
            <person name="Vaneechoutte M."/>
            <person name="Walker B."/>
            <person name="Young S."/>
            <person name="Zeng Q."/>
            <person name="Gargeya S."/>
            <person name="Fitzgerald M."/>
            <person name="Haas B."/>
            <person name="Abouelleil A."/>
            <person name="Allen A.W."/>
            <person name="Alvarado L."/>
            <person name="Arachchi H.M."/>
            <person name="Berlin A.M."/>
            <person name="Chapman S.B."/>
            <person name="Gainer-Dewar J."/>
            <person name="Goldberg J."/>
            <person name="Griggs A."/>
            <person name="Gujja S."/>
            <person name="Hansen M."/>
            <person name="Howarth C."/>
            <person name="Imamovic A."/>
            <person name="Ireland A."/>
            <person name="Larimer J."/>
            <person name="McCowan C."/>
            <person name="Murphy C."/>
            <person name="Pearson M."/>
            <person name="Poon T.W."/>
            <person name="Priest M."/>
            <person name="Roberts A."/>
            <person name="Saif S."/>
            <person name="Shea T."/>
            <person name="Sisk P."/>
            <person name="Sykes S."/>
            <person name="Wortman J."/>
            <person name="Nusbaum C."/>
            <person name="Birren B."/>
        </authorList>
    </citation>
    <scope>NUCLEOTIDE SEQUENCE [LARGE SCALE GENOMIC DNA]</scope>
    <source>
        <strain evidence="2 3">ACS-093-V-SCH5</strain>
    </source>
</reference>
<organism evidence="2 3">
    <name type="scientific">Propionimicrobium lymphophilum ACS-093-V-SCH5</name>
    <dbReference type="NCBI Taxonomy" id="883161"/>
    <lineage>
        <taxon>Bacteria</taxon>
        <taxon>Bacillati</taxon>
        <taxon>Actinomycetota</taxon>
        <taxon>Actinomycetes</taxon>
        <taxon>Propionibacteriales</taxon>
        <taxon>Propionibacteriaceae</taxon>
        <taxon>Propionimicrobium</taxon>
    </lineage>
</organism>
<dbReference type="STRING" id="883161.HMPREF9306_01296"/>
<comment type="caution">
    <text evidence="2">The sequence shown here is derived from an EMBL/GenBank/DDBJ whole genome shotgun (WGS) entry which is preliminary data.</text>
</comment>